<evidence type="ECO:0000313" key="2">
    <source>
        <dbReference type="Proteomes" id="UP001162156"/>
    </source>
</evidence>
<keyword evidence="2" id="KW-1185">Reference proteome</keyword>
<sequence length="64" mass="7094">MGYLPNFARERDALCTNKLEIEAILGLLYLAGVAKSSHVNICDLWATDGMGLDRFPAVMSMSRF</sequence>
<dbReference type="EMBL" id="JANEYF010001313">
    <property type="protein sequence ID" value="KAJ8964793.1"/>
    <property type="molecule type" value="Genomic_DNA"/>
</dbReference>
<proteinExistence type="predicted"/>
<reference evidence="1" key="1">
    <citation type="journal article" date="2023" name="Insect Mol. Biol.">
        <title>Genome sequencing provides insights into the evolution of gene families encoding plant cell wall-degrading enzymes in longhorned beetles.</title>
        <authorList>
            <person name="Shin N.R."/>
            <person name="Okamura Y."/>
            <person name="Kirsch R."/>
            <person name="Pauchet Y."/>
        </authorList>
    </citation>
    <scope>NUCLEOTIDE SEQUENCE</scope>
    <source>
        <strain evidence="1">RBIC_L_NR</strain>
    </source>
</reference>
<dbReference type="Proteomes" id="UP001162156">
    <property type="component" value="Unassembled WGS sequence"/>
</dbReference>
<evidence type="ECO:0008006" key="3">
    <source>
        <dbReference type="Google" id="ProtNLM"/>
    </source>
</evidence>
<organism evidence="1 2">
    <name type="scientific">Rhamnusium bicolor</name>
    <dbReference type="NCBI Taxonomy" id="1586634"/>
    <lineage>
        <taxon>Eukaryota</taxon>
        <taxon>Metazoa</taxon>
        <taxon>Ecdysozoa</taxon>
        <taxon>Arthropoda</taxon>
        <taxon>Hexapoda</taxon>
        <taxon>Insecta</taxon>
        <taxon>Pterygota</taxon>
        <taxon>Neoptera</taxon>
        <taxon>Endopterygota</taxon>
        <taxon>Coleoptera</taxon>
        <taxon>Polyphaga</taxon>
        <taxon>Cucujiformia</taxon>
        <taxon>Chrysomeloidea</taxon>
        <taxon>Cerambycidae</taxon>
        <taxon>Lepturinae</taxon>
        <taxon>Rhagiini</taxon>
        <taxon>Rhamnusium</taxon>
    </lineage>
</organism>
<name>A0AAV8ZLR0_9CUCU</name>
<evidence type="ECO:0000313" key="1">
    <source>
        <dbReference type="EMBL" id="KAJ8964793.1"/>
    </source>
</evidence>
<gene>
    <name evidence="1" type="ORF">NQ314_004600</name>
</gene>
<dbReference type="AlphaFoldDB" id="A0AAV8ZLR0"/>
<protein>
    <recommendedName>
        <fullName evidence="3">PiggyBac transposable element-derived protein domain-containing protein</fullName>
    </recommendedName>
</protein>
<accession>A0AAV8ZLR0</accession>
<comment type="caution">
    <text evidence="1">The sequence shown here is derived from an EMBL/GenBank/DDBJ whole genome shotgun (WGS) entry which is preliminary data.</text>
</comment>